<gene>
    <name evidence="2" type="ORF">DGAL_LOCUS13027</name>
</gene>
<feature type="domain" description="CRAL-TRIO" evidence="1">
    <location>
        <begin position="103"/>
        <end position="202"/>
    </location>
</feature>
<dbReference type="InterPro" id="IPR001251">
    <property type="entry name" value="CRAL-TRIO_dom"/>
</dbReference>
<evidence type="ECO:0000313" key="2">
    <source>
        <dbReference type="EMBL" id="CAH0109546.1"/>
    </source>
</evidence>
<feature type="domain" description="CRAL-TRIO" evidence="1">
    <location>
        <begin position="422"/>
        <end position="602"/>
    </location>
</feature>
<sequence length="1109" mass="127608">MDLAQLNEDQKVVLKQFREAVKDWDLPESDDVYLLRWLVARQFDLAKAEKMLRNNLESRRYYKINPVSENYVAPEVLAKYVPCGSIGVDKYQNGLTLLRFGQIDVKGLLLSEKPKVSLDNCVKVVQIMEGMYPELLYRAFIINAPKIFSILYSLLLPFLDERTKNKIQVFGHDSKQWKAAILEDVAPEELPVMYGGTKTDPDGNPNCITLASSFFFLTSKYVNMGGEVPKSYYMSNKLNMRNKKSLSISRGDKETLEFCVKVSGSVLKWDFYSEENDISFAVYRKQGSELIAIVPANRIECGMSIEEGEILCDETGVWESKRTPCEKSVAFAYLRSIPPLLRSRQLEIEMDLSQFSEKQKTILKQFREAVKDCLLPNPEDAYLARWLIARDFDLTKAEKMLRNSLEWRRHHKIDAMRDDFKTPEVLKNYFSASLVGRDKMQSPLWITRYGKSDMKGILRSTKKRDFVMYVVYLVETSIWRVMTDPKKYKRVPDAIVQTTIIFDLEGLSMQHVTNKQAVDAAIKIIQIYEANYPECLSRVFVINAPKVFSIGYPILKPFIHERTRNKIKIFGHDAKQWKAAILAEVDPEELPACYGGTMTDPDGNPNCITIASVALKLIWEKSFLNFPFFKKKTQVNMGGEVPKSYYFSGKPDTTHKKSLTVASGTKEHLEFKVERAGDVLKWNFHSEESDIGFAVYRKKDSELLPIVPHDRVDCQMSAEEGEIDCGETGVCVSQCRYPIYAMDLNQFNEKQKAVLKQFRDALNDCQLPDSEDVYLIRWLIARDFDLAKAEKMFRNSIEWRRKYKIDALREDFKQPEVLSKYFPAGFVGRDKLFNPLWLVRYGKTDMRGILRSTKKRDYVMKVIHLVESSIWMVTTDPQRYRRSPDAIVQSTIIFDMEGFSMQHITNKQAMESAIKLIQVYEANYPEYLHRVFVINAPTIFAIGFSMIKPFLNERTRNKIQIFNHDSKQWKAALLTEIDPEELPAMYGGTKTDPDGNPNCATMASPFLYVNMGGSVPKSYYFSGKPDTTSKTLLTVASGSIEHLEFQVEKAGDVLKWDFHSEEGDIAFALYRKQQGSELIPIIHFDRVDCDMSTEEGELQCDDTGVCEFY</sequence>
<dbReference type="PANTHER" id="PTHR23324:SF83">
    <property type="entry name" value="SEC14-LIKE PROTEIN 2"/>
    <property type="match status" value="1"/>
</dbReference>
<dbReference type="InterPro" id="IPR036273">
    <property type="entry name" value="CRAL/TRIO_N_dom_sf"/>
</dbReference>
<dbReference type="InterPro" id="IPR036598">
    <property type="entry name" value="GOLD_dom_sf"/>
</dbReference>
<protein>
    <recommendedName>
        <fullName evidence="1">CRAL-TRIO domain-containing protein</fullName>
    </recommendedName>
</protein>
<proteinExistence type="predicted"/>
<dbReference type="SUPFAM" id="SSF101576">
    <property type="entry name" value="Supernatant protein factor (SPF), C-terminal domain"/>
    <property type="match status" value="3"/>
</dbReference>
<name>A0A8J2W947_9CRUS</name>
<dbReference type="AlphaFoldDB" id="A0A8J2W947"/>
<dbReference type="Gene3D" id="2.60.120.680">
    <property type="entry name" value="GOLD domain"/>
    <property type="match status" value="3"/>
</dbReference>
<evidence type="ECO:0000313" key="3">
    <source>
        <dbReference type="Proteomes" id="UP000789390"/>
    </source>
</evidence>
<dbReference type="PANTHER" id="PTHR23324">
    <property type="entry name" value="SEC14 RELATED PROTEIN"/>
    <property type="match status" value="1"/>
</dbReference>
<dbReference type="Pfam" id="PF03765">
    <property type="entry name" value="CRAL_TRIO_N"/>
    <property type="match status" value="1"/>
</dbReference>
<dbReference type="SUPFAM" id="SSF52087">
    <property type="entry name" value="CRAL/TRIO domain"/>
    <property type="match status" value="3"/>
</dbReference>
<dbReference type="SMART" id="SM01100">
    <property type="entry name" value="CRAL_TRIO_N"/>
    <property type="match status" value="3"/>
</dbReference>
<dbReference type="Pfam" id="PF00650">
    <property type="entry name" value="CRAL_TRIO"/>
    <property type="match status" value="3"/>
</dbReference>
<dbReference type="InterPro" id="IPR051064">
    <property type="entry name" value="SEC14/CRAL-TRIO_domain"/>
</dbReference>
<feature type="domain" description="CRAL-TRIO" evidence="1">
    <location>
        <begin position="814"/>
        <end position="994"/>
    </location>
</feature>
<reference evidence="2" key="1">
    <citation type="submission" date="2021-11" db="EMBL/GenBank/DDBJ databases">
        <authorList>
            <person name="Schell T."/>
        </authorList>
    </citation>
    <scope>NUCLEOTIDE SEQUENCE</scope>
    <source>
        <strain evidence="2">M5</strain>
    </source>
</reference>
<dbReference type="PROSITE" id="PS50191">
    <property type="entry name" value="CRAL_TRIO"/>
    <property type="match status" value="3"/>
</dbReference>
<dbReference type="SMART" id="SM00516">
    <property type="entry name" value="SEC14"/>
    <property type="match status" value="3"/>
</dbReference>
<dbReference type="GO" id="GO:0005737">
    <property type="term" value="C:cytoplasm"/>
    <property type="evidence" value="ECO:0007669"/>
    <property type="project" value="TreeGrafter"/>
</dbReference>
<dbReference type="Gene3D" id="3.40.525.10">
    <property type="entry name" value="CRAL-TRIO lipid binding domain"/>
    <property type="match status" value="4"/>
</dbReference>
<dbReference type="EMBL" id="CAKKLH010000292">
    <property type="protein sequence ID" value="CAH0109546.1"/>
    <property type="molecule type" value="Genomic_DNA"/>
</dbReference>
<evidence type="ECO:0000259" key="1">
    <source>
        <dbReference type="PROSITE" id="PS50191"/>
    </source>
</evidence>
<dbReference type="OrthoDB" id="1434354at2759"/>
<accession>A0A8J2W947</accession>
<dbReference type="InterPro" id="IPR011074">
    <property type="entry name" value="CRAL/TRIO_N_dom"/>
</dbReference>
<dbReference type="CDD" id="cd00170">
    <property type="entry name" value="SEC14"/>
    <property type="match status" value="3"/>
</dbReference>
<comment type="caution">
    <text evidence="2">The sequence shown here is derived from an EMBL/GenBank/DDBJ whole genome shotgun (WGS) entry which is preliminary data.</text>
</comment>
<dbReference type="SUPFAM" id="SSF46938">
    <property type="entry name" value="CRAL/TRIO N-terminal domain"/>
    <property type="match status" value="3"/>
</dbReference>
<organism evidence="2 3">
    <name type="scientific">Daphnia galeata</name>
    <dbReference type="NCBI Taxonomy" id="27404"/>
    <lineage>
        <taxon>Eukaryota</taxon>
        <taxon>Metazoa</taxon>
        <taxon>Ecdysozoa</taxon>
        <taxon>Arthropoda</taxon>
        <taxon>Crustacea</taxon>
        <taxon>Branchiopoda</taxon>
        <taxon>Diplostraca</taxon>
        <taxon>Cladocera</taxon>
        <taxon>Anomopoda</taxon>
        <taxon>Daphniidae</taxon>
        <taxon>Daphnia</taxon>
    </lineage>
</organism>
<dbReference type="Proteomes" id="UP000789390">
    <property type="component" value="Unassembled WGS sequence"/>
</dbReference>
<dbReference type="InterPro" id="IPR036865">
    <property type="entry name" value="CRAL-TRIO_dom_sf"/>
</dbReference>
<keyword evidence="3" id="KW-1185">Reference proteome</keyword>